<dbReference type="EMBL" id="JAQLYE010000027">
    <property type="protein sequence ID" value="MDB8018926.1"/>
    <property type="molecule type" value="Genomic_DNA"/>
</dbReference>
<name>A0AAP3VA68_9FIRM</name>
<dbReference type="Pfam" id="PF00535">
    <property type="entry name" value="Glycos_transf_2"/>
    <property type="match status" value="1"/>
</dbReference>
<keyword evidence="1" id="KW-1133">Transmembrane helix</keyword>
<dbReference type="RefSeq" id="WP_306775815.1">
    <property type="nucleotide sequence ID" value="NZ_JADPAO010000026.1"/>
</dbReference>
<evidence type="ECO:0000313" key="3">
    <source>
        <dbReference type="EMBL" id="MDB8018926.1"/>
    </source>
</evidence>
<dbReference type="PANTHER" id="PTHR22916">
    <property type="entry name" value="GLYCOSYLTRANSFERASE"/>
    <property type="match status" value="1"/>
</dbReference>
<dbReference type="Gene3D" id="3.90.550.10">
    <property type="entry name" value="Spore Coat Polysaccharide Biosynthesis Protein SpsA, Chain A"/>
    <property type="match status" value="1"/>
</dbReference>
<feature type="domain" description="Glycosyltransferase 2-like" evidence="2">
    <location>
        <begin position="6"/>
        <end position="171"/>
    </location>
</feature>
<organism evidence="3 4">
    <name type="scientific">Agathobacter rectalis</name>
    <dbReference type="NCBI Taxonomy" id="39491"/>
    <lineage>
        <taxon>Bacteria</taxon>
        <taxon>Bacillati</taxon>
        <taxon>Bacillota</taxon>
        <taxon>Clostridia</taxon>
        <taxon>Lachnospirales</taxon>
        <taxon>Lachnospiraceae</taxon>
        <taxon>Agathobacter</taxon>
    </lineage>
</organism>
<dbReference type="Proteomes" id="UP001212823">
    <property type="component" value="Unassembled WGS sequence"/>
</dbReference>
<dbReference type="PANTHER" id="PTHR22916:SF3">
    <property type="entry name" value="UDP-GLCNAC:BETAGAL BETA-1,3-N-ACETYLGLUCOSAMINYLTRANSFERASE-LIKE PROTEIN 1"/>
    <property type="match status" value="1"/>
</dbReference>
<evidence type="ECO:0000313" key="4">
    <source>
        <dbReference type="Proteomes" id="UP001212823"/>
    </source>
</evidence>
<proteinExistence type="predicted"/>
<dbReference type="InterPro" id="IPR001173">
    <property type="entry name" value="Glyco_trans_2-like"/>
</dbReference>
<feature type="transmembrane region" description="Helical" evidence="1">
    <location>
        <begin position="308"/>
        <end position="327"/>
    </location>
</feature>
<evidence type="ECO:0000256" key="1">
    <source>
        <dbReference type="SAM" id="Phobius"/>
    </source>
</evidence>
<comment type="caution">
    <text evidence="3">The sequence shown here is derived from an EMBL/GenBank/DDBJ whole genome shotgun (WGS) entry which is preliminary data.</text>
</comment>
<keyword evidence="1" id="KW-0812">Transmembrane</keyword>
<accession>A0AAP3VA68</accession>
<dbReference type="InterPro" id="IPR029044">
    <property type="entry name" value="Nucleotide-diphossugar_trans"/>
</dbReference>
<dbReference type="CDD" id="cd00761">
    <property type="entry name" value="Glyco_tranf_GTA_type"/>
    <property type="match status" value="1"/>
</dbReference>
<reference evidence="3" key="1">
    <citation type="submission" date="2023-01" db="EMBL/GenBank/DDBJ databases">
        <title>Human gut microbiome strain richness.</title>
        <authorList>
            <person name="Chen-Liaw A."/>
        </authorList>
    </citation>
    <scope>NUCLEOTIDE SEQUENCE</scope>
    <source>
        <strain evidence="3">1001283st1_D2_1001283B150209_150212</strain>
    </source>
</reference>
<sequence length="336" mass="39268">MNNKISVIVPAYNSEKYIRKCIESIVNQTYKNIEILIVDNNSSDRTGEIVKAYSEKNDNIHYLFCEERGAAAARNYGIDRCTGEYICFVDADDYVEETYCEVLLDTIIKRRADICVCGIKRIKENGDLLQKCFVDDFLSNSMSDFEETILLMYENLLLNSPFNKLYKKSIISVKFNNKFQIGEDLLFNLELMKEDNLKICGTSKILYNYIIFDGLSSEKLQYYSKNRLESTLYLYKEMKDIGLKYGYSKEYSNVIDRIYCDKIIFCYKEWSVLKEPFEEKKRKVAKLVGSKEISEINVKYINSIPKKIIFVLFKINAVFFLTFMLMITGDKDANNK</sequence>
<dbReference type="GO" id="GO:0016758">
    <property type="term" value="F:hexosyltransferase activity"/>
    <property type="evidence" value="ECO:0007669"/>
    <property type="project" value="UniProtKB-ARBA"/>
</dbReference>
<keyword evidence="1" id="KW-0472">Membrane</keyword>
<gene>
    <name evidence="3" type="ORF">PNE45_12930</name>
</gene>
<dbReference type="AlphaFoldDB" id="A0AAP3VA68"/>
<dbReference type="SUPFAM" id="SSF53448">
    <property type="entry name" value="Nucleotide-diphospho-sugar transferases"/>
    <property type="match status" value="1"/>
</dbReference>
<protein>
    <submittedName>
        <fullName evidence="3">Glycosyltransferase family 2 protein</fullName>
    </submittedName>
</protein>
<evidence type="ECO:0000259" key="2">
    <source>
        <dbReference type="Pfam" id="PF00535"/>
    </source>
</evidence>